<proteinExistence type="predicted"/>
<feature type="domain" description="C2H2-type" evidence="1">
    <location>
        <begin position="186"/>
        <end position="208"/>
    </location>
</feature>
<keyword evidence="3" id="KW-1185">Reference proteome</keyword>
<dbReference type="RefSeq" id="XP_013957552.1">
    <property type="nucleotide sequence ID" value="XM_014102077.1"/>
</dbReference>
<evidence type="ECO:0000259" key="1">
    <source>
        <dbReference type="SMART" id="SM00355"/>
    </source>
</evidence>
<dbReference type="VEuPathDB" id="FungiDB:TRIVIDRAFT_111149"/>
<dbReference type="SMART" id="SM00355">
    <property type="entry name" value="ZnF_C2H2"/>
    <property type="match status" value="2"/>
</dbReference>
<dbReference type="GeneID" id="25786782"/>
<sequence>MDWAWCQNPELTSILDDNINLGLFMDPALPGDNYFDGLLAAAGNHDSLLPNFLNTEECVVDDNDGFSLQLNSDQFTPPINAFQYAGIDSSIEAVSENQGAWDAATTPSAWSSSNTPFSPTDNFLSVSPHIVYQFPDMPSHIDSQTEVIGFSAPICLMNQPIIPTDIQKGKKPKTLKKDARKACKPEICKVCGKGHAEKRDLDRHMVAHHRPVAKRLGIDVSKRACKICGIEFDNIRRDNLRRHMKRKHPNAS</sequence>
<dbReference type="eggNOG" id="ENOG502RJ2X">
    <property type="taxonomic scope" value="Eukaryota"/>
</dbReference>
<feature type="domain" description="C2H2-type" evidence="1">
    <location>
        <begin position="223"/>
        <end position="248"/>
    </location>
</feature>
<protein>
    <recommendedName>
        <fullName evidence="1">C2H2-type domain-containing protein</fullName>
    </recommendedName>
</protein>
<accession>G9MN26</accession>
<dbReference type="EMBL" id="ABDF02000005">
    <property type="protein sequence ID" value="EHK23319.1"/>
    <property type="molecule type" value="Genomic_DNA"/>
</dbReference>
<comment type="caution">
    <text evidence="2">The sequence shown here is derived from an EMBL/GenBank/DDBJ whole genome shotgun (WGS) entry which is preliminary data.</text>
</comment>
<dbReference type="AlphaFoldDB" id="G9MN26"/>
<dbReference type="STRING" id="413071.G9MN26"/>
<name>G9MN26_HYPVG</name>
<dbReference type="Proteomes" id="UP000007115">
    <property type="component" value="Unassembled WGS sequence"/>
</dbReference>
<dbReference type="InterPro" id="IPR036236">
    <property type="entry name" value="Znf_C2H2_sf"/>
</dbReference>
<dbReference type="SUPFAM" id="SSF57667">
    <property type="entry name" value="beta-beta-alpha zinc fingers"/>
    <property type="match status" value="1"/>
</dbReference>
<reference evidence="2 3" key="1">
    <citation type="journal article" date="2011" name="Genome Biol.">
        <title>Comparative genome sequence analysis underscores mycoparasitism as the ancestral life style of Trichoderma.</title>
        <authorList>
            <person name="Kubicek C.P."/>
            <person name="Herrera-Estrella A."/>
            <person name="Seidl-Seiboth V."/>
            <person name="Martinez D.A."/>
            <person name="Druzhinina I.S."/>
            <person name="Thon M."/>
            <person name="Zeilinger S."/>
            <person name="Casas-Flores S."/>
            <person name="Horwitz B.A."/>
            <person name="Mukherjee P.K."/>
            <person name="Mukherjee M."/>
            <person name="Kredics L."/>
            <person name="Alcaraz L.D."/>
            <person name="Aerts A."/>
            <person name="Antal Z."/>
            <person name="Atanasova L."/>
            <person name="Cervantes-Badillo M.G."/>
            <person name="Challacombe J."/>
            <person name="Chertkov O."/>
            <person name="McCluskey K."/>
            <person name="Coulpier F."/>
            <person name="Deshpande N."/>
            <person name="von Doehren H."/>
            <person name="Ebbole D.J."/>
            <person name="Esquivel-Naranjo E.U."/>
            <person name="Fekete E."/>
            <person name="Flipphi M."/>
            <person name="Glaser F."/>
            <person name="Gomez-Rodriguez E.Y."/>
            <person name="Gruber S."/>
            <person name="Han C."/>
            <person name="Henrissat B."/>
            <person name="Hermosa R."/>
            <person name="Hernandez-Onate M."/>
            <person name="Karaffa L."/>
            <person name="Kosti I."/>
            <person name="Le Crom S."/>
            <person name="Lindquist E."/>
            <person name="Lucas S."/>
            <person name="Luebeck M."/>
            <person name="Luebeck P.S."/>
            <person name="Margeot A."/>
            <person name="Metz B."/>
            <person name="Misra M."/>
            <person name="Nevalainen H."/>
            <person name="Omann M."/>
            <person name="Packer N."/>
            <person name="Perrone G."/>
            <person name="Uresti-Rivera E.E."/>
            <person name="Salamov A."/>
            <person name="Schmoll M."/>
            <person name="Seiboth B."/>
            <person name="Shapiro H."/>
            <person name="Sukno S."/>
            <person name="Tamayo-Ramos J.A."/>
            <person name="Tisch D."/>
            <person name="Wiest A."/>
            <person name="Wilkinson H.H."/>
            <person name="Zhang M."/>
            <person name="Coutinho P.M."/>
            <person name="Kenerley C.M."/>
            <person name="Monte E."/>
            <person name="Baker S.E."/>
            <person name="Grigoriev I.V."/>
        </authorList>
    </citation>
    <scope>NUCLEOTIDE SEQUENCE [LARGE SCALE GENOMIC DNA]</scope>
    <source>
        <strain evidence="3">Gv29-8 / FGSC 10586</strain>
    </source>
</reference>
<organism evidence="2 3">
    <name type="scientific">Hypocrea virens (strain Gv29-8 / FGSC 10586)</name>
    <name type="common">Gliocladium virens</name>
    <name type="synonym">Trichoderma virens</name>
    <dbReference type="NCBI Taxonomy" id="413071"/>
    <lineage>
        <taxon>Eukaryota</taxon>
        <taxon>Fungi</taxon>
        <taxon>Dikarya</taxon>
        <taxon>Ascomycota</taxon>
        <taxon>Pezizomycotina</taxon>
        <taxon>Sordariomycetes</taxon>
        <taxon>Hypocreomycetidae</taxon>
        <taxon>Hypocreales</taxon>
        <taxon>Hypocreaceae</taxon>
        <taxon>Trichoderma</taxon>
    </lineage>
</organism>
<gene>
    <name evidence="2" type="ORF">TRIVIDRAFT_111149</name>
</gene>
<dbReference type="HOGENOM" id="CLU_1102918_0_0_1"/>
<dbReference type="InterPro" id="IPR013087">
    <property type="entry name" value="Znf_C2H2_type"/>
</dbReference>
<dbReference type="InParanoid" id="G9MN26"/>
<evidence type="ECO:0000313" key="3">
    <source>
        <dbReference type="Proteomes" id="UP000007115"/>
    </source>
</evidence>
<dbReference type="OrthoDB" id="9998363at2759"/>
<evidence type="ECO:0000313" key="2">
    <source>
        <dbReference type="EMBL" id="EHK23319.1"/>
    </source>
</evidence>
<dbReference type="Gene3D" id="3.30.160.60">
    <property type="entry name" value="Classic Zinc Finger"/>
    <property type="match status" value="1"/>
</dbReference>